<dbReference type="Proteomes" id="UP000326393">
    <property type="component" value="Chromosome"/>
</dbReference>
<dbReference type="EMBL" id="CP044535">
    <property type="protein sequence ID" value="QFI14381.1"/>
    <property type="molecule type" value="Genomic_DNA"/>
</dbReference>
<dbReference type="OrthoDB" id="350414at2"/>
<dbReference type="PANTHER" id="PTHR35024">
    <property type="entry name" value="HYPOTHETICAL CYTOSOLIC PROTEIN"/>
    <property type="match status" value="1"/>
</dbReference>
<evidence type="ECO:0000313" key="3">
    <source>
        <dbReference type="Proteomes" id="UP000326393"/>
    </source>
</evidence>
<accession>A0A5J6WBG9</accession>
<reference evidence="3" key="1">
    <citation type="submission" date="2019-10" db="EMBL/GenBank/DDBJ databases">
        <title>Borrelia maritima sp. nov., a novel species of the Borrelia burgdorferi sensu lato complex, occupies a basal position to North American species.</title>
        <authorList>
            <person name="Margos G."/>
            <person name="Fedorova N."/>
            <person name="Becker N.S."/>
            <person name="Kleinjan J.E."/>
            <person name="Marosevic D."/>
            <person name="Krebs S."/>
            <person name="Hui L."/>
            <person name="Fingerle V."/>
            <person name="Lane R.S."/>
        </authorList>
    </citation>
    <scope>NUCLEOTIDE SEQUENCE [LARGE SCALE GENOMIC DNA]</scope>
    <source>
        <strain evidence="3">CA690</strain>
    </source>
</reference>
<keyword evidence="3" id="KW-1185">Reference proteome</keyword>
<comment type="similarity">
    <text evidence="1">Belongs to the bactofilin family.</text>
</comment>
<protein>
    <submittedName>
        <fullName evidence="2">Polymer-forming cytoskeletal protein</fullName>
    </submittedName>
</protein>
<dbReference type="AlphaFoldDB" id="A0A5J6WBG9"/>
<dbReference type="InterPro" id="IPR007607">
    <property type="entry name" value="BacA/B"/>
</dbReference>
<reference evidence="2 3" key="2">
    <citation type="journal article" date="2020" name="Int. J. Syst. Evol. Microbiol.">
        <title>Borrelia maritima sp. nov., a novel species of the Borrelia burgdorferi sensu lato complex, occupying a basal position to North American species.</title>
        <authorList>
            <person name="Margos G."/>
            <person name="Fedorova N."/>
            <person name="Becker N.S."/>
            <person name="Kleinjan J.E."/>
            <person name="Marosevic D."/>
            <person name="Krebs S."/>
            <person name="Hui L."/>
            <person name="Fingerle V."/>
            <person name="Lane R.S."/>
        </authorList>
    </citation>
    <scope>NUCLEOTIDE SEQUENCE [LARGE SCALE GENOMIC DNA]</scope>
    <source>
        <strain evidence="2 3">CA690</strain>
    </source>
</reference>
<dbReference type="Pfam" id="PF04519">
    <property type="entry name" value="Bactofilin"/>
    <property type="match status" value="1"/>
</dbReference>
<dbReference type="RefSeq" id="WP_151551546.1">
    <property type="nucleotide sequence ID" value="NZ_CP044535.1"/>
</dbReference>
<dbReference type="PANTHER" id="PTHR35024:SF4">
    <property type="entry name" value="POLYMER-FORMING CYTOSKELETAL PROTEIN"/>
    <property type="match status" value="1"/>
</dbReference>
<evidence type="ECO:0000256" key="1">
    <source>
        <dbReference type="ARBA" id="ARBA00044755"/>
    </source>
</evidence>
<gene>
    <name evidence="2" type="ORF">DB723_01200</name>
</gene>
<organism evidence="2 3">
    <name type="scientific">Borrelia maritima</name>
    <dbReference type="NCBI Taxonomy" id="2761123"/>
    <lineage>
        <taxon>Bacteria</taxon>
        <taxon>Pseudomonadati</taxon>
        <taxon>Spirochaetota</taxon>
        <taxon>Spirochaetia</taxon>
        <taxon>Spirochaetales</taxon>
        <taxon>Borreliaceae</taxon>
        <taxon>Borrelia</taxon>
    </lineage>
</organism>
<sequence length="185" mass="20490">MLNLLNVKKKDKKSSPLFIFDEIKTIVGIGDFFKGDLVSSNFIRLDGDFIGTISSTKRVIIGESGRVKSSIDANELVISGIVVGNIYAESKIKIFASGCVIGNISCKSIEVEEGAIIDGYMDIGSEHLRVPERNTLFYAGSYKVNEDLLIEINKEYQEEKKSFHSLEGEDDKYFSSAVSKIDESK</sequence>
<evidence type="ECO:0000313" key="2">
    <source>
        <dbReference type="EMBL" id="QFI14381.1"/>
    </source>
</evidence>
<name>A0A5J6WBG9_9SPIR</name>
<dbReference type="KEGG" id="bmat:DB723_01200"/>
<proteinExistence type="inferred from homology"/>